<sequence length="85" mass="9588">MTELIIEVPEDILVAEKTDAASFSRELLLLTSIKLYELGRLTSGRAAELAGLSRVQFLMSLDRYHVFPLSAELDELEQLHAQPHH</sequence>
<evidence type="ECO:0000313" key="1">
    <source>
        <dbReference type="EMBL" id="SDW09737.1"/>
    </source>
</evidence>
<name>A0A1H2QRB8_THIRO</name>
<proteinExistence type="predicted"/>
<dbReference type="Pfam" id="PF03683">
    <property type="entry name" value="UPF0175"/>
    <property type="match status" value="1"/>
</dbReference>
<dbReference type="InterPro" id="IPR005368">
    <property type="entry name" value="UPF0175"/>
</dbReference>
<protein>
    <submittedName>
        <fullName evidence="1">Uncharacterized protein family (UPF0175)</fullName>
    </submittedName>
</protein>
<dbReference type="RefSeq" id="WP_093027557.1">
    <property type="nucleotide sequence ID" value="NZ_FNNZ01000001.1"/>
</dbReference>
<dbReference type="Proteomes" id="UP000198816">
    <property type="component" value="Unassembled WGS sequence"/>
</dbReference>
<reference evidence="2" key="1">
    <citation type="submission" date="2016-10" db="EMBL/GenBank/DDBJ databases">
        <authorList>
            <person name="Varghese N."/>
            <person name="Submissions S."/>
        </authorList>
    </citation>
    <scope>NUCLEOTIDE SEQUENCE [LARGE SCALE GENOMIC DNA]</scope>
    <source>
        <strain evidence="2">DSM 217</strain>
    </source>
</reference>
<dbReference type="OrthoDB" id="15200at2"/>
<gene>
    <name evidence="1" type="ORF">SAMN05421783_101394</name>
</gene>
<accession>A0A1H2QRB8</accession>
<dbReference type="STRING" id="1058.SAMN05421783_101394"/>
<keyword evidence="2" id="KW-1185">Reference proteome</keyword>
<dbReference type="EMBL" id="FNNZ01000001">
    <property type="protein sequence ID" value="SDW09737.1"/>
    <property type="molecule type" value="Genomic_DNA"/>
</dbReference>
<organism evidence="1 2">
    <name type="scientific">Thiocapsa roseopersicina</name>
    <dbReference type="NCBI Taxonomy" id="1058"/>
    <lineage>
        <taxon>Bacteria</taxon>
        <taxon>Pseudomonadati</taxon>
        <taxon>Pseudomonadota</taxon>
        <taxon>Gammaproteobacteria</taxon>
        <taxon>Chromatiales</taxon>
        <taxon>Chromatiaceae</taxon>
        <taxon>Thiocapsa</taxon>
    </lineage>
</organism>
<dbReference type="AlphaFoldDB" id="A0A1H2QRB8"/>
<evidence type="ECO:0000313" key="2">
    <source>
        <dbReference type="Proteomes" id="UP000198816"/>
    </source>
</evidence>